<proteinExistence type="predicted"/>
<sequence>MPRFADLLLGRSCATNWSKIISFTDWSISTNPSKQNECVPNANVQSHMDFLILGELSIFRFAMPRKRAPPQSQPNLEPKRRRSRQGTADNSAHTVKLASTLDFHGVWRELMVAGWTSKPPRGLNNGYRYVLPGCSRNGKIGEDYLLGEEAVLEWRSVVVGISQNDDNTAALRGNGDGSRTMCGEKDNGNKGADSGVHCVPSAQARPDDVSETSSRSKARPADQNIASPTAVPDSATSASPRSRTLSTSAVEQHLLMKRIAFSPSKEAWMKNKIYKCVGTAHIVGRVCRRIKRPKNGGVLQVMWVDTQFQNAVESLTVAAIKRGIEYYQALVRVPNKPAWRDLTDTVVDEEVNRDLPLDELDIGSDEEDYERYDPEVLLPASLAEVKAVKIMRCDPHMEMEAPSDLYKHTDGSTATRLLPEYRHIFAHSATSSFFAYIPVYVWKQVVLETNRYAMVKEVRITKPFTIEELMTFRGIIFYITLTDKGEYSNYWGSQTEDCIFGGASTSLDNVMSLRRFKLIRRCLSFRADPEPSAALDPAARIRPLLNLLKCTGSRYVEVVRDLALDEVSIACRSCYGRHLIVFNPQKSGGKYHIRMYVVCCSTTWIALNYRLHCNNSDNADRLVKVVSPAEMQQLREELEDCNSGHPAEDSFAANDVGGRCRRVCGGVRHQQRAHDGDGEEDDGGVRTAEPEAWRDDDGDDGRRRGGLGASDEDEGPRGSGQAGEELHEEAGTNVLGDDLC</sequence>
<protein>
    <submittedName>
        <fullName evidence="3">Unnamed protein product</fullName>
    </submittedName>
</protein>
<dbReference type="PANTHER" id="PTHR46599:SF3">
    <property type="entry name" value="PIGGYBAC TRANSPOSABLE ELEMENT-DERIVED PROTEIN 4"/>
    <property type="match status" value="1"/>
</dbReference>
<dbReference type="AlphaFoldDB" id="A0A9W6TTD1"/>
<accession>A0A9W6TTD1</accession>
<dbReference type="Pfam" id="PF13843">
    <property type="entry name" value="DDE_Tnp_1_7"/>
    <property type="match status" value="1"/>
</dbReference>
<gene>
    <name evidence="3" type="ORF">Pfra01_000210500</name>
</gene>
<feature type="compositionally biased region" description="Basic and acidic residues" evidence="1">
    <location>
        <begin position="688"/>
        <end position="703"/>
    </location>
</feature>
<name>A0A9W6TTD1_9STRA</name>
<feature type="region of interest" description="Disordered" evidence="1">
    <location>
        <begin position="66"/>
        <end position="92"/>
    </location>
</feature>
<dbReference type="EMBL" id="BSXT01000169">
    <property type="protein sequence ID" value="GMF19639.1"/>
    <property type="molecule type" value="Genomic_DNA"/>
</dbReference>
<feature type="region of interest" description="Disordered" evidence="1">
    <location>
        <begin position="671"/>
        <end position="740"/>
    </location>
</feature>
<evidence type="ECO:0000313" key="3">
    <source>
        <dbReference type="EMBL" id="GMF19639.1"/>
    </source>
</evidence>
<evidence type="ECO:0000313" key="4">
    <source>
        <dbReference type="Proteomes" id="UP001165121"/>
    </source>
</evidence>
<dbReference type="Proteomes" id="UP001165121">
    <property type="component" value="Unassembled WGS sequence"/>
</dbReference>
<evidence type="ECO:0000259" key="2">
    <source>
        <dbReference type="Pfam" id="PF13843"/>
    </source>
</evidence>
<dbReference type="OrthoDB" id="92831at2759"/>
<feature type="compositionally biased region" description="Polar residues" evidence="1">
    <location>
        <begin position="234"/>
        <end position="246"/>
    </location>
</feature>
<reference evidence="3" key="1">
    <citation type="submission" date="2023-04" db="EMBL/GenBank/DDBJ databases">
        <title>Phytophthora fragariaefolia NBRC 109709.</title>
        <authorList>
            <person name="Ichikawa N."/>
            <person name="Sato H."/>
            <person name="Tonouchi N."/>
        </authorList>
    </citation>
    <scope>NUCLEOTIDE SEQUENCE</scope>
    <source>
        <strain evidence="3">NBRC 109709</strain>
    </source>
</reference>
<evidence type="ECO:0000256" key="1">
    <source>
        <dbReference type="SAM" id="MobiDB-lite"/>
    </source>
</evidence>
<comment type="caution">
    <text evidence="3">The sequence shown here is derived from an EMBL/GenBank/DDBJ whole genome shotgun (WGS) entry which is preliminary data.</text>
</comment>
<feature type="domain" description="PiggyBac transposable element-derived protein" evidence="2">
    <location>
        <begin position="440"/>
        <end position="620"/>
    </location>
</feature>
<feature type="region of interest" description="Disordered" evidence="1">
    <location>
        <begin position="166"/>
        <end position="246"/>
    </location>
</feature>
<keyword evidence="4" id="KW-1185">Reference proteome</keyword>
<dbReference type="InterPro" id="IPR029526">
    <property type="entry name" value="PGBD"/>
</dbReference>
<organism evidence="3 4">
    <name type="scientific">Phytophthora fragariaefolia</name>
    <dbReference type="NCBI Taxonomy" id="1490495"/>
    <lineage>
        <taxon>Eukaryota</taxon>
        <taxon>Sar</taxon>
        <taxon>Stramenopiles</taxon>
        <taxon>Oomycota</taxon>
        <taxon>Peronosporomycetes</taxon>
        <taxon>Peronosporales</taxon>
        <taxon>Peronosporaceae</taxon>
        <taxon>Phytophthora</taxon>
    </lineage>
</organism>
<dbReference type="PANTHER" id="PTHR46599">
    <property type="entry name" value="PIGGYBAC TRANSPOSABLE ELEMENT-DERIVED PROTEIN 4"/>
    <property type="match status" value="1"/>
</dbReference>